<dbReference type="Pfam" id="PF00072">
    <property type="entry name" value="Response_reg"/>
    <property type="match status" value="1"/>
</dbReference>
<feature type="modified residue" description="4-aspartylphosphate" evidence="9">
    <location>
        <position position="1080"/>
    </location>
</feature>
<dbReference type="SUPFAM" id="SSF46689">
    <property type="entry name" value="Homeodomain-like"/>
    <property type="match status" value="1"/>
</dbReference>
<evidence type="ECO:0000259" key="11">
    <source>
        <dbReference type="PROSITE" id="PS01124"/>
    </source>
</evidence>
<evidence type="ECO:0000256" key="1">
    <source>
        <dbReference type="ARBA" id="ARBA00000085"/>
    </source>
</evidence>
<dbReference type="Gene3D" id="1.10.10.60">
    <property type="entry name" value="Homeodomain-like"/>
    <property type="match status" value="1"/>
</dbReference>
<evidence type="ECO:0000259" key="12">
    <source>
        <dbReference type="PROSITE" id="PS50109"/>
    </source>
</evidence>
<dbReference type="InterPro" id="IPR005467">
    <property type="entry name" value="His_kinase_dom"/>
</dbReference>
<name>A0A1B1Y7A3_9FLAO</name>
<evidence type="ECO:0000256" key="7">
    <source>
        <dbReference type="ARBA" id="ARBA00023125"/>
    </source>
</evidence>
<dbReference type="SUPFAM" id="SSF52172">
    <property type="entry name" value="CheY-like"/>
    <property type="match status" value="1"/>
</dbReference>
<dbReference type="Pfam" id="PF07494">
    <property type="entry name" value="Reg_prop"/>
    <property type="match status" value="1"/>
</dbReference>
<keyword evidence="10" id="KW-0472">Membrane</keyword>
<dbReference type="InterPro" id="IPR011123">
    <property type="entry name" value="Y_Y_Y"/>
</dbReference>
<dbReference type="SUPFAM" id="SSF63829">
    <property type="entry name" value="Calcium-dependent phosphotriesterase"/>
    <property type="match status" value="1"/>
</dbReference>
<evidence type="ECO:0000256" key="9">
    <source>
        <dbReference type="PROSITE-ProRule" id="PRU00169"/>
    </source>
</evidence>
<dbReference type="SMART" id="SM00448">
    <property type="entry name" value="REC"/>
    <property type="match status" value="1"/>
</dbReference>
<dbReference type="Proteomes" id="UP000092967">
    <property type="component" value="Chromosome"/>
</dbReference>
<dbReference type="FunFam" id="2.60.40.10:FF:000791">
    <property type="entry name" value="Two-component system sensor histidine kinase/response regulator"/>
    <property type="match status" value="1"/>
</dbReference>
<dbReference type="Pfam" id="PF07495">
    <property type="entry name" value="Y_Y_Y"/>
    <property type="match status" value="1"/>
</dbReference>
<dbReference type="PROSITE" id="PS50109">
    <property type="entry name" value="HIS_KIN"/>
    <property type="match status" value="1"/>
</dbReference>
<evidence type="ECO:0000256" key="5">
    <source>
        <dbReference type="ARBA" id="ARBA00022777"/>
    </source>
</evidence>
<dbReference type="InterPro" id="IPR036890">
    <property type="entry name" value="HATPase_C_sf"/>
</dbReference>
<evidence type="ECO:0000256" key="3">
    <source>
        <dbReference type="ARBA" id="ARBA00022553"/>
    </source>
</evidence>
<dbReference type="PROSITE" id="PS00041">
    <property type="entry name" value="HTH_ARAC_FAMILY_1"/>
    <property type="match status" value="1"/>
</dbReference>
<evidence type="ECO:0000256" key="4">
    <source>
        <dbReference type="ARBA" id="ARBA00022679"/>
    </source>
</evidence>
<dbReference type="InterPro" id="IPR036097">
    <property type="entry name" value="HisK_dim/P_sf"/>
</dbReference>
<keyword evidence="3 9" id="KW-0597">Phosphoprotein</keyword>
<dbReference type="Gene3D" id="2.60.40.10">
    <property type="entry name" value="Immunoglobulins"/>
    <property type="match status" value="1"/>
</dbReference>
<dbReference type="SMART" id="SM00387">
    <property type="entry name" value="HATPase_c"/>
    <property type="match status" value="1"/>
</dbReference>
<dbReference type="InterPro" id="IPR018062">
    <property type="entry name" value="HTH_AraC-typ_CS"/>
</dbReference>
<evidence type="ECO:0000256" key="8">
    <source>
        <dbReference type="ARBA" id="ARBA00023163"/>
    </source>
</evidence>
<dbReference type="PROSITE" id="PS01124">
    <property type="entry name" value="HTH_ARAC_FAMILY_2"/>
    <property type="match status" value="1"/>
</dbReference>
<dbReference type="EMBL" id="CP014224">
    <property type="protein sequence ID" value="ANW96650.1"/>
    <property type="molecule type" value="Genomic_DNA"/>
</dbReference>
<dbReference type="SUPFAM" id="SSF47384">
    <property type="entry name" value="Homodimeric domain of signal transducing histidine kinase"/>
    <property type="match status" value="1"/>
</dbReference>
<keyword evidence="7" id="KW-0238">DNA-binding</keyword>
<dbReference type="SUPFAM" id="SSF55874">
    <property type="entry name" value="ATPase domain of HSP90 chaperone/DNA topoisomerase II/histidine kinase"/>
    <property type="match status" value="1"/>
</dbReference>
<dbReference type="GO" id="GO:0003700">
    <property type="term" value="F:DNA-binding transcription factor activity"/>
    <property type="evidence" value="ECO:0007669"/>
    <property type="project" value="InterPro"/>
</dbReference>
<dbReference type="Gene3D" id="2.130.10.10">
    <property type="entry name" value="YVTN repeat-like/Quinoprotein amine dehydrogenase"/>
    <property type="match status" value="2"/>
</dbReference>
<dbReference type="CDD" id="cd00082">
    <property type="entry name" value="HisKA"/>
    <property type="match status" value="1"/>
</dbReference>
<protein>
    <recommendedName>
        <fullName evidence="2">histidine kinase</fullName>
        <ecNumber evidence="2">2.7.13.3</ecNumber>
    </recommendedName>
</protein>
<dbReference type="Gene3D" id="3.30.565.10">
    <property type="entry name" value="Histidine kinase-like ATPase, C-terminal domain"/>
    <property type="match status" value="1"/>
</dbReference>
<dbReference type="Pfam" id="PF00512">
    <property type="entry name" value="HisKA"/>
    <property type="match status" value="1"/>
</dbReference>
<sequence length="1285" mass="145955">MGIAQESRDFEKLSDEKGVAQSITYAVEQDSVGNIWIASEDGVIKYNSNFFKTYNKYNGIPAEIGNRANTVFIDSKNRVWMGGRRGVCLYLSDKDVFTKMTSENLIDPFIVRSITEDAYGDIWIAARNGVWKISETTTGFSFKREFDKISSDIVYPSSDKSILIGSESSIYKLDPQNKKYLQNTLTNNNIRVFSLLETTNGYLVGTGSDGLYKVDKNFQNFTPITFKGISLKGSAIRDLIKDDLGNYYVATDGEGVLYLNKNFKLLTHIDHSQDNIHSLSSNGVYDVMIDRENILWVATYGGGVNSWNNSKSVFKKITHKLNDKNSLYDNFTRAIATDENGKIWFGTKDGISIWDRKKNQWKNILLGKGVVLALESDGNDMWAGFYGEGLKKININTLKVKDYNTYNGVKFPIDKIYVIKKDLEGNIWVGGITSDLACITKDGEIRKFPIGGVRSILVKEDGDLILGNENGAFLLSIKDKAIAPISELKSDKNQYLIITSIIEYEKDKVLLTTNGSGIVFYDTKTKKVNFFDKSSGLPTDIIQAGIFWNQNEFWLSTAKGIVNVKIAQKDTIINTFDKLDGALSTEFNYGSYAKINNELFFGGTEGVVYFNPENVITKQHLPEIVFEEFRLFNQEQVPGQGVLTKQIDKVDQIKLTHSQNSIYFKFVGVLHNSPSKVKYSWRLEGFDDEWITPQKNNEVGYTNLNYGEYLFKVKAMNRFGKWGPERQIKIVIMAPWWATSQAYMLYFIVFILLLIVIVQLTKLSVNKKNADDQINFFNNLTHELKTPMAILLSSLESASREKNSGENANFQIKKTIKRLNSLFEQMLNFQKASTAGKIIQDISQIRLETYVQGLITSFKPLYQEKNITIELENNYLNEFVYFDKEIFNKIFYNLLSNAIKYTNDGGHIVIEFLERNKGKLTIRISDDGIGIPKDQQKYILKRNYRARNVVNSQKPGTGLGLMMIKSLIEKTGGTIAFSSEENKGTTFYIEIKDQFKEFLRNNANNADEFVEEKNVENDALTIKGLREFINTKILIVEDNNELRKVITTNLKPYFKIYEAANGKEGFDVAKKEIPDVIITDLIMPEVDGVELCKMLKADEDLTHIPVFMLTVLNSSSNKLESLESGVAEYLEKPVDIDILIAKIVNTLKYQLKLKEKYVHEGDVKIAIHSKNELDIEFIEKLEEIITVNMKDGSFSVNNLCESVGYSRTSLYVKLKELIDMSPQDFIIHTKLKHAKELLVKGGMSIKEVAYHSGFSNPKYFSTSFKKYFDTTPSGFLQSLNDPSGK</sequence>
<dbReference type="CDD" id="cd00075">
    <property type="entry name" value="HATPase"/>
    <property type="match status" value="1"/>
</dbReference>
<dbReference type="Pfam" id="PF02518">
    <property type="entry name" value="HATPase_c"/>
    <property type="match status" value="1"/>
</dbReference>
<evidence type="ECO:0000256" key="2">
    <source>
        <dbReference type="ARBA" id="ARBA00012438"/>
    </source>
</evidence>
<dbReference type="InterPro" id="IPR009057">
    <property type="entry name" value="Homeodomain-like_sf"/>
</dbReference>
<keyword evidence="6" id="KW-0805">Transcription regulation</keyword>
<keyword evidence="8" id="KW-0804">Transcription</keyword>
<feature type="domain" description="HTH araC/xylS-type" evidence="11">
    <location>
        <begin position="1179"/>
        <end position="1278"/>
    </location>
</feature>
<dbReference type="InterPro" id="IPR001789">
    <property type="entry name" value="Sig_transdc_resp-reg_receiver"/>
</dbReference>
<dbReference type="FunFam" id="3.30.565.10:FF:000006">
    <property type="entry name" value="Sensor histidine kinase WalK"/>
    <property type="match status" value="1"/>
</dbReference>
<dbReference type="InterPro" id="IPR004358">
    <property type="entry name" value="Sig_transdc_His_kin-like_C"/>
</dbReference>
<dbReference type="Pfam" id="PF12833">
    <property type="entry name" value="HTH_18"/>
    <property type="match status" value="1"/>
</dbReference>
<dbReference type="InterPro" id="IPR011110">
    <property type="entry name" value="Reg_prop"/>
</dbReference>
<evidence type="ECO:0000256" key="6">
    <source>
        <dbReference type="ARBA" id="ARBA00023015"/>
    </source>
</evidence>
<dbReference type="SMART" id="SM00388">
    <property type="entry name" value="HisKA"/>
    <property type="match status" value="1"/>
</dbReference>
<feature type="domain" description="Histidine kinase" evidence="12">
    <location>
        <begin position="779"/>
        <end position="995"/>
    </location>
</feature>
<accession>A0A1B1Y7A3</accession>
<dbReference type="PANTHER" id="PTHR43547:SF2">
    <property type="entry name" value="HYBRID SIGNAL TRANSDUCTION HISTIDINE KINASE C"/>
    <property type="match status" value="1"/>
</dbReference>
<dbReference type="InterPro" id="IPR015943">
    <property type="entry name" value="WD40/YVTN_repeat-like_dom_sf"/>
</dbReference>
<dbReference type="GO" id="GO:0000155">
    <property type="term" value="F:phosphorelay sensor kinase activity"/>
    <property type="evidence" value="ECO:0007669"/>
    <property type="project" value="InterPro"/>
</dbReference>
<reference evidence="14 15" key="1">
    <citation type="submission" date="2016-02" db="EMBL/GenBank/DDBJ databases">
        <authorList>
            <person name="Wen L."/>
            <person name="He K."/>
            <person name="Yang H."/>
        </authorList>
    </citation>
    <scope>NUCLEOTIDE SEQUENCE [LARGE SCALE GENOMIC DNA]</scope>
    <source>
        <strain evidence="14 15">CZ1127</strain>
    </source>
</reference>
<dbReference type="PANTHER" id="PTHR43547">
    <property type="entry name" value="TWO-COMPONENT HISTIDINE KINASE"/>
    <property type="match status" value="1"/>
</dbReference>
<feature type="transmembrane region" description="Helical" evidence="10">
    <location>
        <begin position="736"/>
        <end position="758"/>
    </location>
</feature>
<evidence type="ECO:0000256" key="10">
    <source>
        <dbReference type="SAM" id="Phobius"/>
    </source>
</evidence>
<comment type="catalytic activity">
    <reaction evidence="1">
        <text>ATP + protein L-histidine = ADP + protein N-phospho-L-histidine.</text>
        <dbReference type="EC" id="2.7.13.3"/>
    </reaction>
</comment>
<dbReference type="GO" id="GO:0043565">
    <property type="term" value="F:sequence-specific DNA binding"/>
    <property type="evidence" value="ECO:0007669"/>
    <property type="project" value="InterPro"/>
</dbReference>
<keyword evidence="10" id="KW-0812">Transmembrane</keyword>
<dbReference type="STRING" id="1790137.AXE80_10350"/>
<dbReference type="PROSITE" id="PS50110">
    <property type="entry name" value="RESPONSE_REGULATORY"/>
    <property type="match status" value="1"/>
</dbReference>
<keyword evidence="5" id="KW-0418">Kinase</keyword>
<dbReference type="InterPro" id="IPR011006">
    <property type="entry name" value="CheY-like_superfamily"/>
</dbReference>
<evidence type="ECO:0000259" key="13">
    <source>
        <dbReference type="PROSITE" id="PS50110"/>
    </source>
</evidence>
<dbReference type="SUPFAM" id="SSF50998">
    <property type="entry name" value="Quinoprotein alcohol dehydrogenase-like"/>
    <property type="match status" value="1"/>
</dbReference>
<gene>
    <name evidence="14" type="ORF">AXE80_10350</name>
</gene>
<dbReference type="InterPro" id="IPR011047">
    <property type="entry name" value="Quinoprotein_ADH-like_sf"/>
</dbReference>
<organism evidence="14 15">
    <name type="scientific">Wenyingzhuangia fucanilytica</name>
    <dbReference type="NCBI Taxonomy" id="1790137"/>
    <lineage>
        <taxon>Bacteria</taxon>
        <taxon>Pseudomonadati</taxon>
        <taxon>Bacteroidota</taxon>
        <taxon>Flavobacteriia</taxon>
        <taxon>Flavobacteriales</taxon>
        <taxon>Flavobacteriaceae</taxon>
        <taxon>Wenyingzhuangia</taxon>
    </lineage>
</organism>
<dbReference type="EC" id="2.7.13.3" evidence="2"/>
<dbReference type="Gene3D" id="1.10.287.130">
    <property type="match status" value="1"/>
</dbReference>
<dbReference type="KEGG" id="wfu:AXE80_10350"/>
<evidence type="ECO:0000313" key="14">
    <source>
        <dbReference type="EMBL" id="ANW96650.1"/>
    </source>
</evidence>
<keyword evidence="15" id="KW-1185">Reference proteome</keyword>
<keyword evidence="10" id="KW-1133">Transmembrane helix</keyword>
<keyword evidence="4" id="KW-0808">Transferase</keyword>
<dbReference type="PRINTS" id="PR00344">
    <property type="entry name" value="BCTRLSENSOR"/>
</dbReference>
<dbReference type="SMART" id="SM00342">
    <property type="entry name" value="HTH_ARAC"/>
    <property type="match status" value="1"/>
</dbReference>
<dbReference type="InterPro" id="IPR018060">
    <property type="entry name" value="HTH_AraC"/>
</dbReference>
<dbReference type="InterPro" id="IPR003661">
    <property type="entry name" value="HisK_dim/P_dom"/>
</dbReference>
<dbReference type="InterPro" id="IPR003594">
    <property type="entry name" value="HATPase_dom"/>
</dbReference>
<feature type="domain" description="Response regulatory" evidence="13">
    <location>
        <begin position="1032"/>
        <end position="1147"/>
    </location>
</feature>
<evidence type="ECO:0000313" key="15">
    <source>
        <dbReference type="Proteomes" id="UP000092967"/>
    </source>
</evidence>
<dbReference type="InterPro" id="IPR013783">
    <property type="entry name" value="Ig-like_fold"/>
</dbReference>
<dbReference type="Gene3D" id="3.40.50.2300">
    <property type="match status" value="1"/>
</dbReference>
<proteinExistence type="predicted"/>